<dbReference type="InterPro" id="IPR013517">
    <property type="entry name" value="FG-GAP"/>
</dbReference>
<dbReference type="SUPFAM" id="SSF69318">
    <property type="entry name" value="Integrin alpha N-terminal domain"/>
    <property type="match status" value="3"/>
</dbReference>
<keyword evidence="4" id="KW-1185">Reference proteome</keyword>
<gene>
    <name evidence="3" type="ORF">M0L20_21780</name>
</gene>
<dbReference type="Pfam" id="PF07593">
    <property type="entry name" value="UnbV_ASPIC"/>
    <property type="match status" value="1"/>
</dbReference>
<feature type="domain" description="ASPIC/UnbV" evidence="2">
    <location>
        <begin position="546"/>
        <end position="613"/>
    </location>
</feature>
<dbReference type="EMBL" id="JALPRF010000003">
    <property type="protein sequence ID" value="MCK8494514.1"/>
    <property type="molecule type" value="Genomic_DNA"/>
</dbReference>
<dbReference type="InterPro" id="IPR027039">
    <property type="entry name" value="Crtac1"/>
</dbReference>
<protein>
    <submittedName>
        <fullName evidence="3">VCBS repeat-containing protein</fullName>
    </submittedName>
</protein>
<evidence type="ECO:0000256" key="1">
    <source>
        <dbReference type="ARBA" id="ARBA00022729"/>
    </source>
</evidence>
<proteinExistence type="predicted"/>
<evidence type="ECO:0000259" key="2">
    <source>
        <dbReference type="Pfam" id="PF07593"/>
    </source>
</evidence>
<dbReference type="RefSeq" id="WP_248479013.1">
    <property type="nucleotide sequence ID" value="NZ_JALPRF010000003.1"/>
</dbReference>
<accession>A0ABT0HQR7</accession>
<dbReference type="PANTHER" id="PTHR16026:SF0">
    <property type="entry name" value="CARTILAGE ACIDIC PROTEIN 1"/>
    <property type="match status" value="1"/>
</dbReference>
<dbReference type="Proteomes" id="UP001202180">
    <property type="component" value="Unassembled WGS sequence"/>
</dbReference>
<keyword evidence="1" id="KW-0732">Signal</keyword>
<sequence>MWTSQTLLAAVCFLAGVLWPDTSSDPAPLFTLLSPDETNVRFVNSLTETDSLNIFRYEYLYNGNGVGVGDFNGDGQPDLFFSGNTVPHKLYLNKADRATGRWHFDDVTERAGVAGNGTWATGVSVADVNGDGRLDVYVCHSGKYPAAKLVNELFINEGVTDGVPRFRERAKEFGLDLPGTQSTQSAFFDYDRDGDLDVFVLNHSNHTYNPFLNTRKIRATPDMRFGNRLLRNDANQFTDVTLAEGIVNNPLNFGLGVGVSDLNGDGWPDLYTTSDYTEQDCLYLNQHDGAGHHTGFKESLRTAMTHTSKFSMGCDLADYNNDTLPDVVTLDMLPEDNHRQKMLKGPDEYDSYQMLIDSGYFRQQMRNMLQLNRGSDSRQQVRFSEIGQMAGVASTDWSWSALLADLDNDGWKDLFVTNGYLRDFTDLDFMKYTVAEAKLEEAAKGNLNFQTVDLVRKMPSNRPTNYAFRNNRDLTFSNQSANWGLTIPAVSGAAAYADFDGDGDLDLIVCKQNEPVALYRNNAEKNRSEAHFLRIRLQGKGANTQAVGARIVLETTDGRQLQEAYPVRGYQASVEPTIHFGLGKQATVRRLTVYWPDGQQSQLTNVPADQTLTLGQADASPARSFNNSETALFRPLVMNQLLPYKHRENDFIDFKVEVLIPYELSRLGPALAKADVNADGLEDIFLGGAVGQSGELWLQQTSGTFKRADGQPWQADAASEDVNALFFDADKDGDADLYVASGGNEYEEGSPEYQDRLYLNDGKSGFTRAMQALPPMRSSKLAVAAADMDGDGDLDLFVGGRGKPGSFPLPSPSYLLRNDTPAGGAAQFTDVTDQQAPGLRTIGMVQAAVWTDLHNDKFPELILAGDWMAVRLFDNQNGKLSDNSASAGLADTEGMWASLLAADVDGDGDTDLIAGNAGLNNLFRADAKQPMQITASDIDNDGVVDPLWTYYIQGKAYPVASRDELLDQVVPLRKKFTRYRQYADATVPDILTPKQLGQATIVSVKQLASGVFVNTGNGKFQFEPLPTEAQLSRGSALLWEDLDADGKKDLLVAGNFYPYRVQFGPCSASFGCLLRGDGRGKFQPVAPRQAGIWAGGDVRQVVSVRSAAGRQRLLFTVNDGPLVGFER</sequence>
<evidence type="ECO:0000313" key="3">
    <source>
        <dbReference type="EMBL" id="MCK8494514.1"/>
    </source>
</evidence>
<reference evidence="3 4" key="1">
    <citation type="submission" date="2022-04" db="EMBL/GenBank/DDBJ databases">
        <title>Spirosoma sp. strain RP8 genome sequencing and assembly.</title>
        <authorList>
            <person name="Jung Y."/>
        </authorList>
    </citation>
    <scope>NUCLEOTIDE SEQUENCE [LARGE SCALE GENOMIC DNA]</scope>
    <source>
        <strain evidence="3 4">RP8</strain>
    </source>
</reference>
<organism evidence="3 4">
    <name type="scientific">Spirosoma liriopis</name>
    <dbReference type="NCBI Taxonomy" id="2937440"/>
    <lineage>
        <taxon>Bacteria</taxon>
        <taxon>Pseudomonadati</taxon>
        <taxon>Bacteroidota</taxon>
        <taxon>Cytophagia</taxon>
        <taxon>Cytophagales</taxon>
        <taxon>Cytophagaceae</taxon>
        <taxon>Spirosoma</taxon>
    </lineage>
</organism>
<evidence type="ECO:0000313" key="4">
    <source>
        <dbReference type="Proteomes" id="UP001202180"/>
    </source>
</evidence>
<dbReference type="InterPro" id="IPR028994">
    <property type="entry name" value="Integrin_alpha_N"/>
</dbReference>
<dbReference type="Pfam" id="PF13517">
    <property type="entry name" value="FG-GAP_3"/>
    <property type="match status" value="5"/>
</dbReference>
<dbReference type="Gene3D" id="2.130.10.130">
    <property type="entry name" value="Integrin alpha, N-terminal"/>
    <property type="match status" value="4"/>
</dbReference>
<name>A0ABT0HQR7_9BACT</name>
<comment type="caution">
    <text evidence="3">The sequence shown here is derived from an EMBL/GenBank/DDBJ whole genome shotgun (WGS) entry which is preliminary data.</text>
</comment>
<dbReference type="PANTHER" id="PTHR16026">
    <property type="entry name" value="CARTILAGE ACIDIC PROTEIN 1"/>
    <property type="match status" value="1"/>
</dbReference>
<dbReference type="InterPro" id="IPR011519">
    <property type="entry name" value="UnbV_ASPIC"/>
</dbReference>